<comment type="caution">
    <text evidence="2">The sequence shown here is derived from an EMBL/GenBank/DDBJ whole genome shotgun (WGS) entry which is preliminary data.</text>
</comment>
<dbReference type="Proteomes" id="UP001627154">
    <property type="component" value="Unassembled WGS sequence"/>
</dbReference>
<sequence length="206" mass="24105">MSNKKTPNKKRGRVNIEDEEIVSELEESCESDCGSEDFNNLKNSDWFDHTSDLIPTTSYDKVRQQYTYDQKKLASDHEYEWIDGEKSFPNVVKNEFLLSEATKKKIRSASFTEVFEYFFSTEMKNYLIESTKENDYKLSLQNLNVFIGIIVISIFNVRKDQCEYWSTDPLLTCTPVVEAMSRREFKLIKSRMKLSKKSDVSDTDKA</sequence>
<dbReference type="Pfam" id="PF13843">
    <property type="entry name" value="DDE_Tnp_1_7"/>
    <property type="match status" value="1"/>
</dbReference>
<name>A0ABD2WA24_9HYME</name>
<dbReference type="EMBL" id="JBJJXI010000123">
    <property type="protein sequence ID" value="KAL3389539.1"/>
    <property type="molecule type" value="Genomic_DNA"/>
</dbReference>
<evidence type="ECO:0000259" key="1">
    <source>
        <dbReference type="Pfam" id="PF13843"/>
    </source>
</evidence>
<feature type="domain" description="PiggyBac transposable element-derived protein" evidence="1">
    <location>
        <begin position="113"/>
        <end position="204"/>
    </location>
</feature>
<proteinExistence type="predicted"/>
<reference evidence="2 3" key="1">
    <citation type="journal article" date="2024" name="bioRxiv">
        <title>A reference genome for Trichogramma kaykai: A tiny desert-dwelling parasitoid wasp with competing sex-ratio distorters.</title>
        <authorList>
            <person name="Culotta J."/>
            <person name="Lindsey A.R."/>
        </authorList>
    </citation>
    <scope>NUCLEOTIDE SEQUENCE [LARGE SCALE GENOMIC DNA]</scope>
    <source>
        <strain evidence="2 3">KSX58</strain>
    </source>
</reference>
<dbReference type="AlphaFoldDB" id="A0ABD2WA24"/>
<accession>A0ABD2WA24</accession>
<protein>
    <recommendedName>
        <fullName evidence="1">PiggyBac transposable element-derived protein domain-containing protein</fullName>
    </recommendedName>
</protein>
<evidence type="ECO:0000313" key="3">
    <source>
        <dbReference type="Proteomes" id="UP001627154"/>
    </source>
</evidence>
<gene>
    <name evidence="2" type="ORF">TKK_015746</name>
</gene>
<evidence type="ECO:0000313" key="2">
    <source>
        <dbReference type="EMBL" id="KAL3389539.1"/>
    </source>
</evidence>
<keyword evidence="3" id="KW-1185">Reference proteome</keyword>
<dbReference type="InterPro" id="IPR029526">
    <property type="entry name" value="PGBD"/>
</dbReference>
<organism evidence="2 3">
    <name type="scientific">Trichogramma kaykai</name>
    <dbReference type="NCBI Taxonomy" id="54128"/>
    <lineage>
        <taxon>Eukaryota</taxon>
        <taxon>Metazoa</taxon>
        <taxon>Ecdysozoa</taxon>
        <taxon>Arthropoda</taxon>
        <taxon>Hexapoda</taxon>
        <taxon>Insecta</taxon>
        <taxon>Pterygota</taxon>
        <taxon>Neoptera</taxon>
        <taxon>Endopterygota</taxon>
        <taxon>Hymenoptera</taxon>
        <taxon>Apocrita</taxon>
        <taxon>Proctotrupomorpha</taxon>
        <taxon>Chalcidoidea</taxon>
        <taxon>Trichogrammatidae</taxon>
        <taxon>Trichogramma</taxon>
    </lineage>
</organism>